<reference evidence="1" key="1">
    <citation type="submission" date="2021-05" db="EMBL/GenBank/DDBJ databases">
        <authorList>
            <person name="Pan Q."/>
            <person name="Jouanno E."/>
            <person name="Zahm M."/>
            <person name="Klopp C."/>
            <person name="Cabau C."/>
            <person name="Louis A."/>
            <person name="Berthelot C."/>
            <person name="Parey E."/>
            <person name="Roest Crollius H."/>
            <person name="Montfort J."/>
            <person name="Robinson-Rechavi M."/>
            <person name="Bouchez O."/>
            <person name="Lampietro C."/>
            <person name="Lopez Roques C."/>
            <person name="Donnadieu C."/>
            <person name="Postlethwait J."/>
            <person name="Bobe J."/>
            <person name="Dillon D."/>
            <person name="Chandos A."/>
            <person name="von Hippel F."/>
            <person name="Guiguen Y."/>
        </authorList>
    </citation>
    <scope>NUCLEOTIDE SEQUENCE</scope>
    <source>
        <strain evidence="1">YG-Jan2019</strain>
    </source>
</reference>
<name>A0ACC2G192_DALPE</name>
<evidence type="ECO:0000313" key="2">
    <source>
        <dbReference type="Proteomes" id="UP001157502"/>
    </source>
</evidence>
<dbReference type="EMBL" id="CM055746">
    <property type="protein sequence ID" value="KAJ7997265.1"/>
    <property type="molecule type" value="Genomic_DNA"/>
</dbReference>
<organism evidence="1 2">
    <name type="scientific">Dallia pectoralis</name>
    <name type="common">Alaska blackfish</name>
    <dbReference type="NCBI Taxonomy" id="75939"/>
    <lineage>
        <taxon>Eukaryota</taxon>
        <taxon>Metazoa</taxon>
        <taxon>Chordata</taxon>
        <taxon>Craniata</taxon>
        <taxon>Vertebrata</taxon>
        <taxon>Euteleostomi</taxon>
        <taxon>Actinopterygii</taxon>
        <taxon>Neopterygii</taxon>
        <taxon>Teleostei</taxon>
        <taxon>Protacanthopterygii</taxon>
        <taxon>Esociformes</taxon>
        <taxon>Umbridae</taxon>
        <taxon>Dallia</taxon>
    </lineage>
</organism>
<evidence type="ECO:0000313" key="1">
    <source>
        <dbReference type="EMBL" id="KAJ7997265.1"/>
    </source>
</evidence>
<dbReference type="Proteomes" id="UP001157502">
    <property type="component" value="Chromosome 19"/>
</dbReference>
<comment type="caution">
    <text evidence="1">The sequence shown here is derived from an EMBL/GenBank/DDBJ whole genome shotgun (WGS) entry which is preliminary data.</text>
</comment>
<keyword evidence="2" id="KW-1185">Reference proteome</keyword>
<proteinExistence type="predicted"/>
<sequence length="416" mass="45061">MTRPRSGFMCSPDPISCVPPRPGDKLHWTLCESELLHRKCWPRASPDKQTFPQKCSGSIITALIRRDILRSSFPSPGLTGSRGNTACLSTTLMTDGPGPDRGLHNHLFSLRGVERLLEIRGTSGPATQRSHINRHTSARRFSAVRRSRTCGRIIQLSGKQLLLPETKVPQGGGGARCSQGPLATGGTGQRQERPRHRERNEALSGETSGARCHGGGFWVPITRGALRLYTLPPTPPTADLGSARPSIAQRFLHAGDRVRVRACETGAVTVGAVCCEITFSPLRPVVKAQSALQHNQILCWRKEDFYYIMAARQRGALSPPQPPNGLPRPVPVAAAHQLARSSNLPPDPQTATAVTLNSSQAEEATAPSRGKSRGRRAIPGWRLSHGHAAAVKTRSELLGEVPVLNRPPAATIRKQH</sequence>
<accession>A0ACC2G192</accession>
<gene>
    <name evidence="1" type="ORF">DPEC_G00227180</name>
</gene>
<protein>
    <submittedName>
        <fullName evidence="1">Uncharacterized protein</fullName>
    </submittedName>
</protein>